<keyword evidence="3" id="KW-1003">Cell membrane</keyword>
<dbReference type="PROSITE" id="PS51257">
    <property type="entry name" value="PROKAR_LIPOPROTEIN"/>
    <property type="match status" value="1"/>
</dbReference>
<evidence type="ECO:0000256" key="3">
    <source>
        <dbReference type="ARBA" id="ARBA00022475"/>
    </source>
</evidence>
<dbReference type="Pfam" id="PF02608">
    <property type="entry name" value="Bmp"/>
    <property type="match status" value="1"/>
</dbReference>
<accession>A0AB39BQT2</accession>
<gene>
    <name evidence="8" type="ORF">AB3N04_14420</name>
</gene>
<evidence type="ECO:0000256" key="4">
    <source>
        <dbReference type="ARBA" id="ARBA00022729"/>
    </source>
</evidence>
<keyword evidence="5" id="KW-0472">Membrane</keyword>
<dbReference type="GO" id="GO:0005886">
    <property type="term" value="C:plasma membrane"/>
    <property type="evidence" value="ECO:0007669"/>
    <property type="project" value="UniProtKB-SubCell"/>
</dbReference>
<evidence type="ECO:0000313" key="8">
    <source>
        <dbReference type="EMBL" id="XDI35888.1"/>
    </source>
</evidence>
<dbReference type="PANTHER" id="PTHR34296">
    <property type="entry name" value="TRANSCRIPTIONAL ACTIVATOR PROTEIN MED"/>
    <property type="match status" value="1"/>
</dbReference>
<dbReference type="CDD" id="cd06354">
    <property type="entry name" value="PBP1_PrnA-like"/>
    <property type="match status" value="1"/>
</dbReference>
<dbReference type="PANTHER" id="PTHR34296:SF2">
    <property type="entry name" value="ABC TRANSPORTER GUANOSINE-BINDING PROTEIN NUPN"/>
    <property type="match status" value="1"/>
</dbReference>
<dbReference type="InterPro" id="IPR028082">
    <property type="entry name" value="Peripla_BP_I"/>
</dbReference>
<dbReference type="EMBL" id="CP162551">
    <property type="protein sequence ID" value="XDI35888.1"/>
    <property type="molecule type" value="Genomic_DNA"/>
</dbReference>
<dbReference type="RefSeq" id="WP_368503405.1">
    <property type="nucleotide sequence ID" value="NZ_CP162551.1"/>
</dbReference>
<dbReference type="AlphaFoldDB" id="A0AB39BQT2"/>
<protein>
    <submittedName>
        <fullName evidence="8">BMP family protein</fullName>
    </submittedName>
</protein>
<dbReference type="InterPro" id="IPR050957">
    <property type="entry name" value="BMP_lipoprotein"/>
</dbReference>
<dbReference type="SUPFAM" id="SSF53822">
    <property type="entry name" value="Periplasmic binding protein-like I"/>
    <property type="match status" value="1"/>
</dbReference>
<keyword evidence="4" id="KW-0732">Signal</keyword>
<evidence type="ECO:0000256" key="2">
    <source>
        <dbReference type="ARBA" id="ARBA00008610"/>
    </source>
</evidence>
<dbReference type="InterPro" id="IPR003760">
    <property type="entry name" value="PnrA-like"/>
</dbReference>
<proteinExistence type="inferred from homology"/>
<sequence length="329" mass="35672">MKGHFVRGFIMIVLFSIVSGCEIEGTQNEESHISIGIMLSDVGLGDQSFSDSAFNGLIRARDTLGVTFDYRELEQSGSYDQGLEELIEQEHSIIIGLGFMVKEALEEKAQQYPEQQFVLIDDNSELANIASVSFKEHEGSFLAGAAAAIASENGTIGFVGGADVPLINKFAAGFLQGATYIDSEINVIIEYADDFGNPELGAAIAGELIAQEADVLYAAAGLTGVGVLQKAQKETVKSIGVDSDQYFIAEDSVMTSMMKYIDEAVYQTVDSYLRDELSNEVILGLVENGVGLAPIRLVDEERYLQEMEQIKEAIVSGDIEVFQERGANE</sequence>
<dbReference type="Gene3D" id="3.40.50.2300">
    <property type="match status" value="2"/>
</dbReference>
<name>A0AB39BQT2_9BACI</name>
<comment type="similarity">
    <text evidence="2">Belongs to the BMP lipoprotein family.</text>
</comment>
<evidence type="ECO:0000256" key="6">
    <source>
        <dbReference type="ARBA" id="ARBA00023288"/>
    </source>
</evidence>
<comment type="subcellular location">
    <subcellularLocation>
        <location evidence="1">Cell membrane</location>
        <topology evidence="1">Lipid-anchor</topology>
    </subcellularLocation>
</comment>
<evidence type="ECO:0000259" key="7">
    <source>
        <dbReference type="Pfam" id="PF02608"/>
    </source>
</evidence>
<reference evidence="8" key="1">
    <citation type="submission" date="2024-07" db="EMBL/GenBank/DDBJ databases">
        <title>Identification and characteristics of an arsenic-resistant bacterial isolate, which belongs to a novel species.</title>
        <authorList>
            <person name="Juszczyk A."/>
            <person name="Kowalczyk A."/>
            <person name="Was K."/>
            <person name="Kosowicz W."/>
            <person name="Budzyn A."/>
            <person name="Latowski D."/>
        </authorList>
    </citation>
    <scope>NUCLEOTIDE SEQUENCE</scope>
    <source>
        <strain evidence="8">As8PL</strain>
    </source>
</reference>
<feature type="domain" description="ABC transporter substrate-binding protein PnrA-like" evidence="7">
    <location>
        <begin position="38"/>
        <end position="321"/>
    </location>
</feature>
<evidence type="ECO:0000256" key="1">
    <source>
        <dbReference type="ARBA" id="ARBA00004193"/>
    </source>
</evidence>
<organism evidence="8">
    <name type="scientific">Alkalihalophilus sp. As8PL</name>
    <dbReference type="NCBI Taxonomy" id="3237103"/>
    <lineage>
        <taxon>Bacteria</taxon>
        <taxon>Bacillati</taxon>
        <taxon>Bacillota</taxon>
        <taxon>Bacilli</taxon>
        <taxon>Bacillales</taxon>
        <taxon>Bacillaceae</taxon>
        <taxon>Alkalihalophilus</taxon>
    </lineage>
</organism>
<evidence type="ECO:0000256" key="5">
    <source>
        <dbReference type="ARBA" id="ARBA00023136"/>
    </source>
</evidence>
<keyword evidence="6" id="KW-0449">Lipoprotein</keyword>